<evidence type="ECO:0000313" key="2">
    <source>
        <dbReference type="EnsemblPlants" id="OMERI03G13060.1"/>
    </source>
</evidence>
<evidence type="ECO:0000256" key="1">
    <source>
        <dbReference type="SAM" id="MobiDB-lite"/>
    </source>
</evidence>
<organism evidence="2">
    <name type="scientific">Oryza meridionalis</name>
    <dbReference type="NCBI Taxonomy" id="40149"/>
    <lineage>
        <taxon>Eukaryota</taxon>
        <taxon>Viridiplantae</taxon>
        <taxon>Streptophyta</taxon>
        <taxon>Embryophyta</taxon>
        <taxon>Tracheophyta</taxon>
        <taxon>Spermatophyta</taxon>
        <taxon>Magnoliopsida</taxon>
        <taxon>Liliopsida</taxon>
        <taxon>Poales</taxon>
        <taxon>Poaceae</taxon>
        <taxon>BOP clade</taxon>
        <taxon>Oryzoideae</taxon>
        <taxon>Oryzeae</taxon>
        <taxon>Oryzinae</taxon>
        <taxon>Oryza</taxon>
    </lineage>
</organism>
<evidence type="ECO:0000313" key="3">
    <source>
        <dbReference type="Proteomes" id="UP000008021"/>
    </source>
</evidence>
<accession>A0A0E0CZD6</accession>
<dbReference type="Gramene" id="OMERI03G13060.1">
    <property type="protein sequence ID" value="OMERI03G13060.1"/>
    <property type="gene ID" value="OMERI03G13060"/>
</dbReference>
<reference evidence="2" key="2">
    <citation type="submission" date="2018-05" db="EMBL/GenBank/DDBJ databases">
        <title>OmerRS3 (Oryza meridionalis Reference Sequence Version 3).</title>
        <authorList>
            <person name="Zhang J."/>
            <person name="Kudrna D."/>
            <person name="Lee S."/>
            <person name="Talag J."/>
            <person name="Welchert J."/>
            <person name="Wing R.A."/>
        </authorList>
    </citation>
    <scope>NUCLEOTIDE SEQUENCE [LARGE SCALE GENOMIC DNA]</scope>
    <source>
        <strain evidence="2">cv. OR44</strain>
    </source>
</reference>
<dbReference type="AlphaFoldDB" id="A0A0E0CZD6"/>
<proteinExistence type="predicted"/>
<name>A0A0E0CZD6_9ORYZ</name>
<protein>
    <submittedName>
        <fullName evidence="2">Uncharacterized protein</fullName>
    </submittedName>
</protein>
<sequence length="160" mass="17976">MRSDTAGPTPATNAAGSFHGTATTSPPIFFPYLRLTEAAASQVVPKTRAGWGRSLWWGHRFRRAGPRRKRSQAERAAEWEWERAVPCDASPGLNCGRPLERRLAERACVGPQAISGMQRTHRGRDARGDFVYLKICRHIILEVLVERKSQNMTVQSFEKC</sequence>
<keyword evidence="3" id="KW-1185">Reference proteome</keyword>
<dbReference type="Proteomes" id="UP000008021">
    <property type="component" value="Chromosome 3"/>
</dbReference>
<dbReference type="EnsemblPlants" id="OMERI03G13060.1">
    <property type="protein sequence ID" value="OMERI03G13060.1"/>
    <property type="gene ID" value="OMERI03G13060"/>
</dbReference>
<reference evidence="2" key="1">
    <citation type="submission" date="2015-04" db="UniProtKB">
        <authorList>
            <consortium name="EnsemblPlants"/>
        </authorList>
    </citation>
    <scope>IDENTIFICATION</scope>
</reference>
<dbReference type="HOGENOM" id="CLU_1654955_0_0_1"/>
<feature type="region of interest" description="Disordered" evidence="1">
    <location>
        <begin position="1"/>
        <end position="20"/>
    </location>
</feature>
<feature type="compositionally biased region" description="Low complexity" evidence="1">
    <location>
        <begin position="1"/>
        <end position="16"/>
    </location>
</feature>